<dbReference type="GO" id="GO:0016787">
    <property type="term" value="F:hydrolase activity"/>
    <property type="evidence" value="ECO:0007669"/>
    <property type="project" value="UniProtKB-KW"/>
</dbReference>
<keyword evidence="4" id="KW-0378">Hydrolase</keyword>
<evidence type="ECO:0000313" key="5">
    <source>
        <dbReference type="Proteomes" id="UP001174908"/>
    </source>
</evidence>
<dbReference type="RefSeq" id="WP_286659592.1">
    <property type="nucleotide sequence ID" value="NZ_JASZYV010000001.1"/>
</dbReference>
<proteinExistence type="predicted"/>
<name>A0ABT7N688_9BURK</name>
<dbReference type="PANTHER" id="PTHR11820:SF7">
    <property type="entry name" value="ACYLPYRUVASE FAHD1, MITOCHONDRIAL"/>
    <property type="match status" value="1"/>
</dbReference>
<accession>A0ABT7N688</accession>
<evidence type="ECO:0000256" key="1">
    <source>
        <dbReference type="ARBA" id="ARBA00022723"/>
    </source>
</evidence>
<organism evidence="4 5">
    <name type="scientific">Variovorax dokdonensis</name>
    <dbReference type="NCBI Taxonomy" id="344883"/>
    <lineage>
        <taxon>Bacteria</taxon>
        <taxon>Pseudomonadati</taxon>
        <taxon>Pseudomonadota</taxon>
        <taxon>Betaproteobacteria</taxon>
        <taxon>Burkholderiales</taxon>
        <taxon>Comamonadaceae</taxon>
        <taxon>Variovorax</taxon>
    </lineage>
</organism>
<evidence type="ECO:0000259" key="2">
    <source>
        <dbReference type="Pfam" id="PF01557"/>
    </source>
</evidence>
<evidence type="ECO:0000313" key="4">
    <source>
        <dbReference type="EMBL" id="MDM0043452.1"/>
    </source>
</evidence>
<dbReference type="Pfam" id="PF01557">
    <property type="entry name" value="FAA_hydrolase"/>
    <property type="match status" value="1"/>
</dbReference>
<dbReference type="InterPro" id="IPR011234">
    <property type="entry name" value="Fumarylacetoacetase-like_C"/>
</dbReference>
<dbReference type="SUPFAM" id="SSF56529">
    <property type="entry name" value="FAH"/>
    <property type="match status" value="1"/>
</dbReference>
<dbReference type="PANTHER" id="PTHR11820">
    <property type="entry name" value="ACYLPYRUVASE"/>
    <property type="match status" value="1"/>
</dbReference>
<dbReference type="InterPro" id="IPR036663">
    <property type="entry name" value="Fumarylacetoacetase_C_sf"/>
</dbReference>
<dbReference type="Proteomes" id="UP001174908">
    <property type="component" value="Unassembled WGS sequence"/>
</dbReference>
<feature type="domain" description="Rv2993c-like N-terminal" evidence="3">
    <location>
        <begin position="2"/>
        <end position="47"/>
    </location>
</feature>
<dbReference type="EMBL" id="JASZYV010000001">
    <property type="protein sequence ID" value="MDM0043452.1"/>
    <property type="molecule type" value="Genomic_DNA"/>
</dbReference>
<comment type="caution">
    <text evidence="4">The sequence shown here is derived from an EMBL/GenBank/DDBJ whole genome shotgun (WGS) entry which is preliminary data.</text>
</comment>
<gene>
    <name evidence="4" type="ORF">QTH91_03075</name>
</gene>
<evidence type="ECO:0000259" key="3">
    <source>
        <dbReference type="Pfam" id="PF10370"/>
    </source>
</evidence>
<dbReference type="InterPro" id="IPR018833">
    <property type="entry name" value="Rv2993c-like_N"/>
</dbReference>
<dbReference type="Gene3D" id="3.90.850.10">
    <property type="entry name" value="Fumarylacetoacetase-like, C-terminal domain"/>
    <property type="match status" value="1"/>
</dbReference>
<keyword evidence="5" id="KW-1185">Reference proteome</keyword>
<dbReference type="Pfam" id="PF10370">
    <property type="entry name" value="Rv2993c-like_N"/>
    <property type="match status" value="1"/>
</dbReference>
<dbReference type="EC" id="3.7.-.-" evidence="4"/>
<protein>
    <submittedName>
        <fullName evidence="4">Fumarylacetoacetate hydrolase family protein</fullName>
        <ecNumber evidence="4">3.7.-.-</ecNumber>
    </submittedName>
</protein>
<sequence length="269" mass="28680">MRYRHAGQEGFGVLAGNTIHEWRGDMFGECEASGTIIALAEVQPLTPTRPSKVIALWNNFKALGEKLSLAVPEEPLYLLKTPNSYLPHGAPIRAPRCAGKVVYEGELGIVIGKTASGVAEEDALSHVFGYTCANDVTVADILNRDASFAQWVRAKGFDTFCPMGPVVATGLDPAQLRVVTRLNGDVRQDYPISDMRFSVAQLVSLISMDMTLLPGDVILCGTSVGVGSMKPQSHVEVEIAGIGCLANPFAPAGLEQGPAATDINYLEPP</sequence>
<feature type="domain" description="Fumarylacetoacetase-like C-terminal" evidence="2">
    <location>
        <begin position="52"/>
        <end position="249"/>
    </location>
</feature>
<reference evidence="4" key="1">
    <citation type="submission" date="2023-06" db="EMBL/GenBank/DDBJ databases">
        <authorList>
            <person name="Jiang Y."/>
            <person name="Liu Q."/>
        </authorList>
    </citation>
    <scope>NUCLEOTIDE SEQUENCE</scope>
    <source>
        <strain evidence="4">CGMCC 1.12089</strain>
    </source>
</reference>
<keyword evidence="1" id="KW-0479">Metal-binding</keyword>